<sequence>MFFLHQAWEGSPDISILVFRWKSSREGTDYADAHCDLASASHAMGDDERVIKVFQKVVDLKLGAGEKEEAKKEEAKKEEAKKDLKEALKMTNRVELHDTVSHLKPLQKKKKKSNGVIPGESPFAIVEPTKFKIVGEKSVARQ</sequence>
<gene>
    <name evidence="2" type="ORF">TSUD_18180</name>
</gene>
<dbReference type="AlphaFoldDB" id="A0A2Z6P9Y4"/>
<evidence type="ECO:0000313" key="3">
    <source>
        <dbReference type="Proteomes" id="UP000242715"/>
    </source>
</evidence>
<organism evidence="2 3">
    <name type="scientific">Trifolium subterraneum</name>
    <name type="common">Subterranean clover</name>
    <dbReference type="NCBI Taxonomy" id="3900"/>
    <lineage>
        <taxon>Eukaryota</taxon>
        <taxon>Viridiplantae</taxon>
        <taxon>Streptophyta</taxon>
        <taxon>Embryophyta</taxon>
        <taxon>Tracheophyta</taxon>
        <taxon>Spermatophyta</taxon>
        <taxon>Magnoliopsida</taxon>
        <taxon>eudicotyledons</taxon>
        <taxon>Gunneridae</taxon>
        <taxon>Pentapetalae</taxon>
        <taxon>rosids</taxon>
        <taxon>fabids</taxon>
        <taxon>Fabales</taxon>
        <taxon>Fabaceae</taxon>
        <taxon>Papilionoideae</taxon>
        <taxon>50 kb inversion clade</taxon>
        <taxon>NPAAA clade</taxon>
        <taxon>Hologalegina</taxon>
        <taxon>IRL clade</taxon>
        <taxon>Trifolieae</taxon>
        <taxon>Trifolium</taxon>
    </lineage>
</organism>
<keyword evidence="3" id="KW-1185">Reference proteome</keyword>
<proteinExistence type="predicted"/>
<accession>A0A2Z6P9Y4</accession>
<protein>
    <submittedName>
        <fullName evidence="2">Uncharacterized protein</fullName>
    </submittedName>
</protein>
<dbReference type="EMBL" id="DF973771">
    <property type="protein sequence ID" value="GAU39637.1"/>
    <property type="molecule type" value="Genomic_DNA"/>
</dbReference>
<name>A0A2Z6P9Y4_TRISU</name>
<dbReference type="GO" id="GO:0005886">
    <property type="term" value="C:plasma membrane"/>
    <property type="evidence" value="ECO:0007669"/>
    <property type="project" value="TreeGrafter"/>
</dbReference>
<keyword evidence="1" id="KW-0175">Coiled coil</keyword>
<evidence type="ECO:0000313" key="2">
    <source>
        <dbReference type="EMBL" id="GAU39637.1"/>
    </source>
</evidence>
<dbReference type="PANTHER" id="PTHR45081:SF1">
    <property type="entry name" value="EF HAND FAMILY PROTEIN, PUTATIVE, EXPRESSED-RELATED"/>
    <property type="match status" value="1"/>
</dbReference>
<dbReference type="Proteomes" id="UP000242715">
    <property type="component" value="Unassembled WGS sequence"/>
</dbReference>
<dbReference type="Gene3D" id="1.25.40.10">
    <property type="entry name" value="Tetratricopeptide repeat domain"/>
    <property type="match status" value="1"/>
</dbReference>
<reference evidence="3" key="1">
    <citation type="journal article" date="2017" name="Front. Plant Sci.">
        <title>Climate Clever Clovers: New Paradigm to Reduce the Environmental Footprint of Ruminants by Breeding Low Methanogenic Forages Utilizing Haplotype Variation.</title>
        <authorList>
            <person name="Kaur P."/>
            <person name="Appels R."/>
            <person name="Bayer P.E."/>
            <person name="Keeble-Gagnere G."/>
            <person name="Wang J."/>
            <person name="Hirakawa H."/>
            <person name="Shirasawa K."/>
            <person name="Vercoe P."/>
            <person name="Stefanova K."/>
            <person name="Durmic Z."/>
            <person name="Nichols P."/>
            <person name="Revell C."/>
            <person name="Isobe S.N."/>
            <person name="Edwards D."/>
            <person name="Erskine W."/>
        </authorList>
    </citation>
    <scope>NUCLEOTIDE SEQUENCE [LARGE SCALE GENOMIC DNA]</scope>
    <source>
        <strain evidence="3">cv. Daliak</strain>
    </source>
</reference>
<dbReference type="OrthoDB" id="9991317at2759"/>
<dbReference type="InterPro" id="IPR011990">
    <property type="entry name" value="TPR-like_helical_dom_sf"/>
</dbReference>
<evidence type="ECO:0000256" key="1">
    <source>
        <dbReference type="SAM" id="Coils"/>
    </source>
</evidence>
<dbReference type="PANTHER" id="PTHR45081">
    <property type="entry name" value="EF HAND FAMILY PROTEIN, PUTATIVE, EXPRESSED-RELATED"/>
    <property type="match status" value="1"/>
</dbReference>
<feature type="coiled-coil region" evidence="1">
    <location>
        <begin position="63"/>
        <end position="90"/>
    </location>
</feature>